<dbReference type="AlphaFoldDB" id="A0A2W6MTB7"/>
<sequence>MEILEENKALKIASQFLEIELGKNFEERSKVENFLPYRIYRVFADNLSFKKMFRIPYELFKLSKKNKSCLFRVAYVAWYSDLLIKLGESKRGLLFAKKYLYGKYRKAYYLLEANVYIEDENRWLKNINSYLSKLDAAPISLSDERQKERFLRIQCKIDYKINQEVLVTIIMPAYNAQNTVEFAIDSILKQTYQNFELIIIDDCSTDNTGEIIKRKAKEDNRIKIICNQQNLGPYVSKNKALDISNGEYITGHDADDWAHPQRIEKQINFMLKNRNIKALVAKKIRMTEDGEFVNFYISKNLKDDGVLSLAFISCMIERDFMRKKIGYWDSVKFGADSEIMNRIKSLDESVYVEENIFTMFCLESATSLTNHPEFGISKVTGMSAVRRKYFDSFKQWHANLQENFYLEFPLK</sequence>
<comment type="caution">
    <text evidence="2">The sequence shown here is derived from an EMBL/GenBank/DDBJ whole genome shotgun (WGS) entry which is preliminary data.</text>
</comment>
<dbReference type="InterPro" id="IPR029044">
    <property type="entry name" value="Nucleotide-diphossugar_trans"/>
</dbReference>
<protein>
    <recommendedName>
        <fullName evidence="1">Glycosyltransferase 2-like domain-containing protein</fullName>
    </recommendedName>
</protein>
<dbReference type="RefSeq" id="WP_146239368.1">
    <property type="nucleotide sequence ID" value="NZ_NBIU01000087.1"/>
</dbReference>
<proteinExistence type="predicted"/>
<dbReference type="GO" id="GO:0016758">
    <property type="term" value="F:hexosyltransferase activity"/>
    <property type="evidence" value="ECO:0007669"/>
    <property type="project" value="UniProtKB-ARBA"/>
</dbReference>
<evidence type="ECO:0000259" key="1">
    <source>
        <dbReference type="Pfam" id="PF00535"/>
    </source>
</evidence>
<evidence type="ECO:0000313" key="2">
    <source>
        <dbReference type="EMBL" id="PZT47159.1"/>
    </source>
</evidence>
<dbReference type="EMBL" id="NBIU01000087">
    <property type="protein sequence ID" value="PZT47159.1"/>
    <property type="molecule type" value="Genomic_DNA"/>
</dbReference>
<feature type="non-terminal residue" evidence="2">
    <location>
        <position position="411"/>
    </location>
</feature>
<dbReference type="SUPFAM" id="SSF53448">
    <property type="entry name" value="Nucleotide-diphospho-sugar transferases"/>
    <property type="match status" value="1"/>
</dbReference>
<dbReference type="PANTHER" id="PTHR22916">
    <property type="entry name" value="GLYCOSYLTRANSFERASE"/>
    <property type="match status" value="1"/>
</dbReference>
<dbReference type="PANTHER" id="PTHR22916:SF3">
    <property type="entry name" value="UDP-GLCNAC:BETAGAL BETA-1,3-N-ACETYLGLUCOSAMINYLTRANSFERASE-LIKE PROTEIN 1"/>
    <property type="match status" value="1"/>
</dbReference>
<dbReference type="Gene3D" id="3.90.550.10">
    <property type="entry name" value="Spore Coat Polysaccharide Biosynthesis Protein SpsA, Chain A"/>
    <property type="match status" value="1"/>
</dbReference>
<dbReference type="OrthoDB" id="5396343at2"/>
<evidence type="ECO:0000313" key="3">
    <source>
        <dbReference type="Proteomes" id="UP000249746"/>
    </source>
</evidence>
<dbReference type="CDD" id="cd00761">
    <property type="entry name" value="Glyco_tranf_GTA_type"/>
    <property type="match status" value="1"/>
</dbReference>
<gene>
    <name evidence="2" type="ORF">B6S12_10565</name>
</gene>
<feature type="domain" description="Glycosyltransferase 2-like" evidence="1">
    <location>
        <begin position="168"/>
        <end position="276"/>
    </location>
</feature>
<reference evidence="2 3" key="1">
    <citation type="submission" date="2017-03" db="EMBL/GenBank/DDBJ databases">
        <title>Genomic and clinical evidence uncovers the enterohepatic species Helicobacter valdiviensis as a potential human intestinal pathogen.</title>
        <authorList>
            <person name="Fresia P."/>
            <person name="Jara R."/>
            <person name="Sierra R."/>
            <person name="Ferres I."/>
            <person name="Greif G."/>
            <person name="Iraola G."/>
            <person name="Collado L."/>
        </authorList>
    </citation>
    <scope>NUCLEOTIDE SEQUENCE [LARGE SCALE GENOMIC DNA]</scope>
    <source>
        <strain evidence="2 3">WBE14</strain>
    </source>
</reference>
<dbReference type="Proteomes" id="UP000249746">
    <property type="component" value="Unassembled WGS sequence"/>
</dbReference>
<name>A0A2W6MTB7_9HELI</name>
<accession>A0A2W6MTB7</accession>
<keyword evidence="3" id="KW-1185">Reference proteome</keyword>
<dbReference type="Pfam" id="PF00535">
    <property type="entry name" value="Glycos_transf_2"/>
    <property type="match status" value="1"/>
</dbReference>
<dbReference type="InterPro" id="IPR001173">
    <property type="entry name" value="Glyco_trans_2-like"/>
</dbReference>
<organism evidence="2 3">
    <name type="scientific">Helicobacter valdiviensis</name>
    <dbReference type="NCBI Taxonomy" id="1458358"/>
    <lineage>
        <taxon>Bacteria</taxon>
        <taxon>Pseudomonadati</taxon>
        <taxon>Campylobacterota</taxon>
        <taxon>Epsilonproteobacteria</taxon>
        <taxon>Campylobacterales</taxon>
        <taxon>Helicobacteraceae</taxon>
        <taxon>Helicobacter</taxon>
    </lineage>
</organism>